<gene>
    <name evidence="2" type="ORF">KP79_PYT20233</name>
</gene>
<comment type="caution">
    <text evidence="2">The sequence shown here is derived from an EMBL/GenBank/DDBJ whole genome shotgun (WGS) entry which is preliminary data.</text>
</comment>
<reference evidence="2 3" key="1">
    <citation type="journal article" date="2017" name="Nat. Ecol. Evol.">
        <title>Scallop genome provides insights into evolution of bilaterian karyotype and development.</title>
        <authorList>
            <person name="Wang S."/>
            <person name="Zhang J."/>
            <person name="Jiao W."/>
            <person name="Li J."/>
            <person name="Xun X."/>
            <person name="Sun Y."/>
            <person name="Guo X."/>
            <person name="Huan P."/>
            <person name="Dong B."/>
            <person name="Zhang L."/>
            <person name="Hu X."/>
            <person name="Sun X."/>
            <person name="Wang J."/>
            <person name="Zhao C."/>
            <person name="Wang Y."/>
            <person name="Wang D."/>
            <person name="Huang X."/>
            <person name="Wang R."/>
            <person name="Lv J."/>
            <person name="Li Y."/>
            <person name="Zhang Z."/>
            <person name="Liu B."/>
            <person name="Lu W."/>
            <person name="Hui Y."/>
            <person name="Liang J."/>
            <person name="Zhou Z."/>
            <person name="Hou R."/>
            <person name="Li X."/>
            <person name="Liu Y."/>
            <person name="Li H."/>
            <person name="Ning X."/>
            <person name="Lin Y."/>
            <person name="Zhao L."/>
            <person name="Xing Q."/>
            <person name="Dou J."/>
            <person name="Li Y."/>
            <person name="Mao J."/>
            <person name="Guo H."/>
            <person name="Dou H."/>
            <person name="Li T."/>
            <person name="Mu C."/>
            <person name="Jiang W."/>
            <person name="Fu Q."/>
            <person name="Fu X."/>
            <person name="Miao Y."/>
            <person name="Liu J."/>
            <person name="Yu Q."/>
            <person name="Li R."/>
            <person name="Liao H."/>
            <person name="Li X."/>
            <person name="Kong Y."/>
            <person name="Jiang Z."/>
            <person name="Chourrout D."/>
            <person name="Li R."/>
            <person name="Bao Z."/>
        </authorList>
    </citation>
    <scope>NUCLEOTIDE SEQUENCE [LARGE SCALE GENOMIC DNA]</scope>
    <source>
        <strain evidence="2 3">PY_sf001</strain>
    </source>
</reference>
<keyword evidence="1" id="KW-0472">Membrane</keyword>
<sequence>MMQTRWSTKTWFLLFVCLNSLCIFIYVHFIHKCPQPIKTSLQTPKITCPTSKCPPPQNKLKPIYVCIEDPELLKETGLEKVEFLPFNGATPKDCPRNVLLKETRLNVDEQSRFKECVKNYEPDCKAAHAKFWSGDNQYIRHRHHTYLTSQSLIIDVGGNVGEDAEYLIKHHNPKHYVMLEPLKLLFRNLVKKFENRRNVVMYNFGLAKKNDVFMVSIEGNDGDATSPFLAKTTDGTCSLKVVNTTVFLTTLGVGCYDVDLLTINCEGCEYDVLESILATSLINSFKHIQFATHTKLASLVDPVNRYCRIQELLKRTHRISYSYKFNWETWTRLNVSV</sequence>
<dbReference type="InterPro" id="IPR029063">
    <property type="entry name" value="SAM-dependent_MTases_sf"/>
</dbReference>
<accession>A0A210PWL8</accession>
<keyword evidence="3" id="KW-1185">Reference proteome</keyword>
<keyword evidence="1" id="KW-1133">Transmembrane helix</keyword>
<dbReference type="AlphaFoldDB" id="A0A210PWL8"/>
<protein>
    <submittedName>
        <fullName evidence="2">Uncharacterized protein</fullName>
    </submittedName>
</protein>
<dbReference type="NCBIfam" id="TIGR01444">
    <property type="entry name" value="fkbM_fam"/>
    <property type="match status" value="1"/>
</dbReference>
<dbReference type="InterPro" id="IPR006342">
    <property type="entry name" value="FkbM_mtfrase"/>
</dbReference>
<evidence type="ECO:0000256" key="1">
    <source>
        <dbReference type="SAM" id="Phobius"/>
    </source>
</evidence>
<organism evidence="2 3">
    <name type="scientific">Mizuhopecten yessoensis</name>
    <name type="common">Japanese scallop</name>
    <name type="synonym">Patinopecten yessoensis</name>
    <dbReference type="NCBI Taxonomy" id="6573"/>
    <lineage>
        <taxon>Eukaryota</taxon>
        <taxon>Metazoa</taxon>
        <taxon>Spiralia</taxon>
        <taxon>Lophotrochozoa</taxon>
        <taxon>Mollusca</taxon>
        <taxon>Bivalvia</taxon>
        <taxon>Autobranchia</taxon>
        <taxon>Pteriomorphia</taxon>
        <taxon>Pectinida</taxon>
        <taxon>Pectinoidea</taxon>
        <taxon>Pectinidae</taxon>
        <taxon>Mizuhopecten</taxon>
    </lineage>
</organism>
<dbReference type="SUPFAM" id="SSF53335">
    <property type="entry name" value="S-adenosyl-L-methionine-dependent methyltransferases"/>
    <property type="match status" value="1"/>
</dbReference>
<evidence type="ECO:0000313" key="3">
    <source>
        <dbReference type="Proteomes" id="UP000242188"/>
    </source>
</evidence>
<dbReference type="EMBL" id="NEDP02005440">
    <property type="protein sequence ID" value="OWF40880.1"/>
    <property type="molecule type" value="Genomic_DNA"/>
</dbReference>
<dbReference type="Gene3D" id="3.40.50.150">
    <property type="entry name" value="Vaccinia Virus protein VP39"/>
    <property type="match status" value="1"/>
</dbReference>
<evidence type="ECO:0000313" key="2">
    <source>
        <dbReference type="EMBL" id="OWF40880.1"/>
    </source>
</evidence>
<dbReference type="Proteomes" id="UP000242188">
    <property type="component" value="Unassembled WGS sequence"/>
</dbReference>
<keyword evidence="1" id="KW-0812">Transmembrane</keyword>
<name>A0A210PWL8_MIZYE</name>
<dbReference type="OrthoDB" id="40902at2759"/>
<proteinExistence type="predicted"/>
<feature type="transmembrane region" description="Helical" evidence="1">
    <location>
        <begin position="12"/>
        <end position="31"/>
    </location>
</feature>